<accession>A0AAN9NV56</accession>
<evidence type="ECO:0000256" key="3">
    <source>
        <dbReference type="ARBA" id="ARBA00012483"/>
    </source>
</evidence>
<comment type="catalytic activity">
    <reaction evidence="1">
        <text>S-ubiquitinyl-[E2 ubiquitin-conjugating enzyme]-L-cysteine + [acceptor protein]-L-lysine = [E2 ubiquitin-conjugating enzyme]-L-cysteine + N(6)-ubiquitinyl-[acceptor protein]-L-lysine.</text>
        <dbReference type="EC" id="2.3.2.27"/>
    </reaction>
</comment>
<dbReference type="FunFam" id="1.25.10.10:FF:000698">
    <property type="entry name" value="RING-type E3 ubiquitin transferase"/>
    <property type="match status" value="1"/>
</dbReference>
<evidence type="ECO:0000256" key="5">
    <source>
        <dbReference type="ARBA" id="ARBA00022737"/>
    </source>
</evidence>
<evidence type="ECO:0000313" key="10">
    <source>
        <dbReference type="EMBL" id="KAK7379904.1"/>
    </source>
</evidence>
<dbReference type="Proteomes" id="UP001386955">
    <property type="component" value="Unassembled WGS sequence"/>
</dbReference>
<feature type="repeat" description="ARM" evidence="7">
    <location>
        <begin position="534"/>
        <end position="576"/>
    </location>
</feature>
<evidence type="ECO:0000313" key="11">
    <source>
        <dbReference type="Proteomes" id="UP001386955"/>
    </source>
</evidence>
<dbReference type="InterPro" id="IPR045210">
    <property type="entry name" value="RING-Ubox_PUB"/>
</dbReference>
<feature type="domain" description="U-box" evidence="9">
    <location>
        <begin position="270"/>
        <end position="344"/>
    </location>
</feature>
<keyword evidence="4" id="KW-0808">Transferase</keyword>
<dbReference type="SMART" id="SM00185">
    <property type="entry name" value="ARM"/>
    <property type="match status" value="5"/>
</dbReference>
<protein>
    <recommendedName>
        <fullName evidence="3">RING-type E3 ubiquitin transferase</fullName>
        <ecNumber evidence="3">2.3.2.27</ecNumber>
    </recommendedName>
</protein>
<dbReference type="Pfam" id="PF25368">
    <property type="entry name" value="PUB10_N"/>
    <property type="match status" value="1"/>
</dbReference>
<dbReference type="AlphaFoldDB" id="A0AAN9NV56"/>
<keyword evidence="6" id="KW-0833">Ubl conjugation pathway</keyword>
<dbReference type="SUPFAM" id="SSF57850">
    <property type="entry name" value="RING/U-box"/>
    <property type="match status" value="1"/>
</dbReference>
<feature type="region of interest" description="Disordered" evidence="8">
    <location>
        <begin position="240"/>
        <end position="263"/>
    </location>
</feature>
<dbReference type="GO" id="GO:0016567">
    <property type="term" value="P:protein ubiquitination"/>
    <property type="evidence" value="ECO:0007669"/>
    <property type="project" value="InterPro"/>
</dbReference>
<dbReference type="InterPro" id="IPR058678">
    <property type="entry name" value="ARM_PUB"/>
</dbReference>
<evidence type="ECO:0000256" key="8">
    <source>
        <dbReference type="SAM" id="MobiDB-lite"/>
    </source>
</evidence>
<evidence type="ECO:0000256" key="1">
    <source>
        <dbReference type="ARBA" id="ARBA00000900"/>
    </source>
</evidence>
<dbReference type="FunFam" id="3.30.40.10:FF:000335">
    <property type="entry name" value="RING-type E3 ubiquitin transferase"/>
    <property type="match status" value="1"/>
</dbReference>
<dbReference type="Gene3D" id="1.25.10.10">
    <property type="entry name" value="Leucine-rich Repeat Variant"/>
    <property type="match status" value="3"/>
</dbReference>
<feature type="repeat" description="ARM" evidence="7">
    <location>
        <begin position="369"/>
        <end position="411"/>
    </location>
</feature>
<keyword evidence="5" id="KW-0677">Repeat</keyword>
<dbReference type="SUPFAM" id="SSF48371">
    <property type="entry name" value="ARM repeat"/>
    <property type="match status" value="1"/>
</dbReference>
<dbReference type="InterPro" id="IPR011989">
    <property type="entry name" value="ARM-like"/>
</dbReference>
<reference evidence="10 11" key="1">
    <citation type="submission" date="2024-01" db="EMBL/GenBank/DDBJ databases">
        <title>The genomes of 5 underutilized Papilionoideae crops provide insights into root nodulation and disease resistanc.</title>
        <authorList>
            <person name="Jiang F."/>
        </authorList>
    </citation>
    <scope>NUCLEOTIDE SEQUENCE [LARGE SCALE GENOMIC DNA]</scope>
    <source>
        <strain evidence="10">DUOXIRENSHENG_FW03</strain>
        <tissue evidence="10">Leaves</tissue>
    </source>
</reference>
<dbReference type="InterPro" id="IPR003613">
    <property type="entry name" value="Ubox_domain"/>
</dbReference>
<dbReference type="InterPro" id="IPR016024">
    <property type="entry name" value="ARM-type_fold"/>
</dbReference>
<dbReference type="InterPro" id="IPR013083">
    <property type="entry name" value="Znf_RING/FYVE/PHD"/>
</dbReference>
<comment type="caution">
    <text evidence="10">The sequence shown here is derived from an EMBL/GenBank/DDBJ whole genome shotgun (WGS) entry which is preliminary data.</text>
</comment>
<dbReference type="SMART" id="SM00504">
    <property type="entry name" value="Ubox"/>
    <property type="match status" value="1"/>
</dbReference>
<dbReference type="InterPro" id="IPR000225">
    <property type="entry name" value="Armadillo"/>
</dbReference>
<dbReference type="EC" id="2.3.2.27" evidence="3"/>
<dbReference type="GO" id="GO:0061630">
    <property type="term" value="F:ubiquitin protein ligase activity"/>
    <property type="evidence" value="ECO:0007669"/>
    <property type="project" value="UniProtKB-EC"/>
</dbReference>
<gene>
    <name evidence="10" type="ORF">VNO78_34180</name>
</gene>
<dbReference type="EMBL" id="JAYMYS010000010">
    <property type="protein sequence ID" value="KAK7379904.1"/>
    <property type="molecule type" value="Genomic_DNA"/>
</dbReference>
<keyword evidence="11" id="KW-1185">Reference proteome</keyword>
<dbReference type="FunFam" id="1.25.10.10:FF:000343">
    <property type="entry name" value="RING-type E3 ubiquitin transferase"/>
    <property type="match status" value="1"/>
</dbReference>
<dbReference type="Pfam" id="PF25598">
    <property type="entry name" value="ARM_PUB"/>
    <property type="match status" value="1"/>
</dbReference>
<name>A0AAN9NV56_PSOTE</name>
<feature type="repeat" description="ARM" evidence="7">
    <location>
        <begin position="493"/>
        <end position="535"/>
    </location>
</feature>
<dbReference type="PANTHER" id="PTHR23315:SF52">
    <property type="entry name" value="U-BOX DOMAIN-CONTAINING PROTEIN 10"/>
    <property type="match status" value="1"/>
</dbReference>
<evidence type="ECO:0000256" key="4">
    <source>
        <dbReference type="ARBA" id="ARBA00022679"/>
    </source>
</evidence>
<organism evidence="10 11">
    <name type="scientific">Psophocarpus tetragonolobus</name>
    <name type="common">Winged bean</name>
    <name type="synonym">Dolichos tetragonolobus</name>
    <dbReference type="NCBI Taxonomy" id="3891"/>
    <lineage>
        <taxon>Eukaryota</taxon>
        <taxon>Viridiplantae</taxon>
        <taxon>Streptophyta</taxon>
        <taxon>Embryophyta</taxon>
        <taxon>Tracheophyta</taxon>
        <taxon>Spermatophyta</taxon>
        <taxon>Magnoliopsida</taxon>
        <taxon>eudicotyledons</taxon>
        <taxon>Gunneridae</taxon>
        <taxon>Pentapetalae</taxon>
        <taxon>rosids</taxon>
        <taxon>fabids</taxon>
        <taxon>Fabales</taxon>
        <taxon>Fabaceae</taxon>
        <taxon>Papilionoideae</taxon>
        <taxon>50 kb inversion clade</taxon>
        <taxon>NPAAA clade</taxon>
        <taxon>indigoferoid/millettioid clade</taxon>
        <taxon>Phaseoleae</taxon>
        <taxon>Psophocarpus</taxon>
    </lineage>
</organism>
<evidence type="ECO:0000256" key="2">
    <source>
        <dbReference type="ARBA" id="ARBA00004906"/>
    </source>
</evidence>
<dbReference type="PANTHER" id="PTHR23315">
    <property type="entry name" value="U BOX DOMAIN-CONTAINING"/>
    <property type="match status" value="1"/>
</dbReference>
<evidence type="ECO:0000256" key="6">
    <source>
        <dbReference type="ARBA" id="ARBA00022786"/>
    </source>
</evidence>
<dbReference type="Pfam" id="PF04564">
    <property type="entry name" value="U-box"/>
    <property type="match status" value="1"/>
</dbReference>
<evidence type="ECO:0000259" key="9">
    <source>
        <dbReference type="PROSITE" id="PS51698"/>
    </source>
</evidence>
<feature type="compositionally biased region" description="Polar residues" evidence="8">
    <location>
        <begin position="242"/>
        <end position="261"/>
    </location>
</feature>
<dbReference type="InterPro" id="IPR057623">
    <property type="entry name" value="PUB12-19-like_N"/>
</dbReference>
<dbReference type="CDD" id="cd16664">
    <property type="entry name" value="RING-Ubox_PUB"/>
    <property type="match status" value="1"/>
</dbReference>
<feature type="repeat" description="ARM" evidence="7">
    <location>
        <begin position="452"/>
        <end position="494"/>
    </location>
</feature>
<feature type="repeat" description="ARM" evidence="7">
    <location>
        <begin position="411"/>
        <end position="453"/>
    </location>
</feature>
<dbReference type="PROSITE" id="PS51698">
    <property type="entry name" value="U_BOX"/>
    <property type="match status" value="1"/>
</dbReference>
<sequence>MAGELAGDHTPELLCLVHDIAGMCSAGSSSAAPVAADAMFRKDCTDLVRRISLLTHLFEEIKDLNHNVVLGSSSSSSSTSSNSWSSDLVLALHSARRLLSVARDFRSNCSSDGAAKAIVFQFQCVTWKLEKLLSNLPYDNLDISEEVKEQVDLVRTQLRRATDKYGFMISKMPSHESYQPLTEEISQVLGKSVSGGLYKQHSCPENLSELDSIPVNNGEKSCSTIPAGSRLERARSIPSDVSLLNATDPESQENSETNSLSEVKKPEPIVIPEDFLCPISLELMRDPVIVATGQTYERSYIQRWIDCGNATCPKTQQKLQHLTLTPNYVLRSLISQWCIEHYIEQPTGLTNGKIKKSDGSFRDVTGDIAAIEALVRKLSSRSVEERRAAVTEIRSLSKRSTDNRILIAEAGAIPVLVNLLTSEDVLTQDNAVTSILNLSIYENNKGLIMLAGAIPSIVQVLRSGTMEARENAAATLFSLSLADENKIIIGASGAIPALVELLQNGSPRGKKDAATALFNLCIYQGNKGRAIRAGIITALLKMLTDSSKSMVDEALTIMSVLASHQEAKVAIVKASTIPVLIDLLRTGLPRNKENAAAILLALCKRDADNLACISRLGAVIPLSELARAGTERAKRKATSLLEHLRKLQPL</sequence>
<proteinExistence type="predicted"/>
<comment type="pathway">
    <text evidence="2">Protein modification; protein ubiquitination.</text>
</comment>
<evidence type="ECO:0000256" key="7">
    <source>
        <dbReference type="PROSITE-ProRule" id="PRU00259"/>
    </source>
</evidence>
<dbReference type="PROSITE" id="PS50176">
    <property type="entry name" value="ARM_REPEAT"/>
    <property type="match status" value="5"/>
</dbReference>
<dbReference type="Gene3D" id="3.30.40.10">
    <property type="entry name" value="Zinc/RING finger domain, C3HC4 (zinc finger)"/>
    <property type="match status" value="1"/>
</dbReference>